<accession>A0A0B5Q4K5</accession>
<dbReference type="STRING" id="1520.LF65_00470"/>
<proteinExistence type="predicted"/>
<dbReference type="Proteomes" id="UP000031866">
    <property type="component" value="Chromosome"/>
</dbReference>
<gene>
    <name evidence="1" type="ORF">LF65_00470</name>
</gene>
<dbReference type="OrthoDB" id="1913032at2"/>
<sequence length="121" mass="13815">MNKEVNKLLLQTVKYDLGSGLLISLVIVLISTFINAGIYMIGMCVSLINFLASGYIVGKFLDKNRAWIIIPTYFIRMAFIIATVFPFLGNMKYVIYYMIGFVSHYVLLIVFRIKENRKGSV</sequence>
<dbReference type="RefSeq" id="WP_017209889.1">
    <property type="nucleotide sequence ID" value="NZ_CP010086.2"/>
</dbReference>
<evidence type="ECO:0000313" key="2">
    <source>
        <dbReference type="Proteomes" id="UP000031866"/>
    </source>
</evidence>
<protein>
    <submittedName>
        <fullName evidence="1">Uncharacterized protein</fullName>
    </submittedName>
</protein>
<dbReference type="KEGG" id="cbei:LF65_00470"/>
<name>A0A0B5Q4K5_CLOBE</name>
<organism evidence="1 2">
    <name type="scientific">Clostridium beijerinckii</name>
    <name type="common">Clostridium MP</name>
    <dbReference type="NCBI Taxonomy" id="1520"/>
    <lineage>
        <taxon>Bacteria</taxon>
        <taxon>Bacillati</taxon>
        <taxon>Bacillota</taxon>
        <taxon>Clostridia</taxon>
        <taxon>Eubacteriales</taxon>
        <taxon>Clostridiaceae</taxon>
        <taxon>Clostridium</taxon>
    </lineage>
</organism>
<dbReference type="EMBL" id="CP010086">
    <property type="protein sequence ID" value="AJG97114.1"/>
    <property type="molecule type" value="Genomic_DNA"/>
</dbReference>
<evidence type="ECO:0000313" key="1">
    <source>
        <dbReference type="EMBL" id="AJG97114.1"/>
    </source>
</evidence>
<dbReference type="AlphaFoldDB" id="A0A0B5Q4K5"/>
<reference evidence="2" key="1">
    <citation type="submission" date="2014-12" db="EMBL/GenBank/DDBJ databases">
        <title>Genome sequence of Clostridium beijerinckii strain 59B.</title>
        <authorList>
            <person name="Little G.T."/>
            <person name="Minton N.P."/>
        </authorList>
    </citation>
    <scope>NUCLEOTIDE SEQUENCE [LARGE SCALE GENOMIC DNA]</scope>
    <source>
        <strain evidence="2">59B</strain>
    </source>
</reference>